<evidence type="ECO:0000313" key="1">
    <source>
        <dbReference type="Proteomes" id="UP000095285"/>
    </source>
</evidence>
<dbReference type="Proteomes" id="UP000095285">
    <property type="component" value="Unassembled WGS sequence"/>
</dbReference>
<sequence length="127" mass="15097">MSRECCNDHDTDRLWELELTGIQDQPDENDDEQAPKQFKRSIVKQKGRYQIRWPWEESKDKLRDQLKLEIIEEVHPEMDQEGVIHYLPHHKIITPDKTTELRIVHDILALKGTKSLNDVLYRGPVML</sequence>
<dbReference type="WBParaSite" id="EN70_6487">
    <property type="protein sequence ID" value="EN70_6487"/>
    <property type="gene ID" value="EN70_6487"/>
</dbReference>
<accession>A0A1I7VUR0</accession>
<reference evidence="1" key="1">
    <citation type="submission" date="2012-04" db="EMBL/GenBank/DDBJ databases">
        <title>The Genome Sequence of Loa loa.</title>
        <authorList>
            <consortium name="The Broad Institute Genome Sequencing Platform"/>
            <consortium name="Broad Institute Genome Sequencing Center for Infectious Disease"/>
            <person name="Nutman T.B."/>
            <person name="Fink D.L."/>
            <person name="Russ C."/>
            <person name="Young S."/>
            <person name="Zeng Q."/>
            <person name="Gargeya S."/>
            <person name="Alvarado L."/>
            <person name="Berlin A."/>
            <person name="Chapman S.B."/>
            <person name="Chen Z."/>
            <person name="Freedman E."/>
            <person name="Gellesch M."/>
            <person name="Goldberg J."/>
            <person name="Griggs A."/>
            <person name="Gujja S."/>
            <person name="Heilman E.R."/>
            <person name="Heiman D."/>
            <person name="Howarth C."/>
            <person name="Mehta T."/>
            <person name="Neiman D."/>
            <person name="Pearson M."/>
            <person name="Roberts A."/>
            <person name="Saif S."/>
            <person name="Shea T."/>
            <person name="Shenoy N."/>
            <person name="Sisk P."/>
            <person name="Stolte C."/>
            <person name="Sykes S."/>
            <person name="White J."/>
            <person name="Yandava C."/>
            <person name="Haas B."/>
            <person name="Henn M.R."/>
            <person name="Nusbaum C."/>
            <person name="Birren B."/>
        </authorList>
    </citation>
    <scope>NUCLEOTIDE SEQUENCE [LARGE SCALE GENOMIC DNA]</scope>
</reference>
<dbReference type="AlphaFoldDB" id="A0A1I7VUR0"/>
<name>A0A1I7VUR0_LOALO</name>
<reference evidence="2" key="2">
    <citation type="submission" date="2016-11" db="UniProtKB">
        <authorList>
            <consortium name="WormBaseParasite"/>
        </authorList>
    </citation>
    <scope>IDENTIFICATION</scope>
</reference>
<proteinExistence type="predicted"/>
<protein>
    <submittedName>
        <fullName evidence="2">Reverse transcriptase</fullName>
    </submittedName>
</protein>
<organism evidence="1 2">
    <name type="scientific">Loa loa</name>
    <name type="common">Eye worm</name>
    <name type="synonym">Filaria loa</name>
    <dbReference type="NCBI Taxonomy" id="7209"/>
    <lineage>
        <taxon>Eukaryota</taxon>
        <taxon>Metazoa</taxon>
        <taxon>Ecdysozoa</taxon>
        <taxon>Nematoda</taxon>
        <taxon>Chromadorea</taxon>
        <taxon>Rhabditida</taxon>
        <taxon>Spirurina</taxon>
        <taxon>Spiruromorpha</taxon>
        <taxon>Filarioidea</taxon>
        <taxon>Onchocercidae</taxon>
        <taxon>Loa</taxon>
    </lineage>
</organism>
<evidence type="ECO:0000313" key="2">
    <source>
        <dbReference type="WBParaSite" id="EN70_6487"/>
    </source>
</evidence>
<keyword evidence="1" id="KW-1185">Reference proteome</keyword>